<dbReference type="PROSITE" id="PS51192">
    <property type="entry name" value="HELICASE_ATP_BIND_1"/>
    <property type="match status" value="1"/>
</dbReference>
<dbReference type="InterPro" id="IPR029071">
    <property type="entry name" value="Ubiquitin-like_domsf"/>
</dbReference>
<dbReference type="EMBL" id="JAVIJP010000023">
    <property type="protein sequence ID" value="KAL3637913.1"/>
    <property type="molecule type" value="Genomic_DNA"/>
</dbReference>
<comment type="caution">
    <text evidence="7">The sequence shown here is derived from an EMBL/GenBank/DDBJ whole genome shotgun (WGS) entry which is preliminary data.</text>
</comment>
<protein>
    <submittedName>
        <fullName evidence="7">Uncharacterized protein</fullName>
    </submittedName>
</protein>
<dbReference type="InterPro" id="IPR014001">
    <property type="entry name" value="Helicase_ATP-bd"/>
</dbReference>
<dbReference type="Pfam" id="PF00271">
    <property type="entry name" value="Helicase_C"/>
    <property type="match status" value="1"/>
</dbReference>
<dbReference type="PANTHER" id="PTHR47957">
    <property type="entry name" value="ATP-DEPENDENT HELICASE HRQ1"/>
    <property type="match status" value="1"/>
</dbReference>
<dbReference type="CDD" id="cd18797">
    <property type="entry name" value="SF2_C_Hrq"/>
    <property type="match status" value="1"/>
</dbReference>
<evidence type="ECO:0000313" key="8">
    <source>
        <dbReference type="Proteomes" id="UP001632038"/>
    </source>
</evidence>
<evidence type="ECO:0000256" key="1">
    <source>
        <dbReference type="ARBA" id="ARBA00022741"/>
    </source>
</evidence>
<dbReference type="Pfam" id="PF22982">
    <property type="entry name" value="WHD_HRQ1"/>
    <property type="match status" value="1"/>
</dbReference>
<dbReference type="SMART" id="SM00487">
    <property type="entry name" value="DEXDc"/>
    <property type="match status" value="1"/>
</dbReference>
<dbReference type="PANTHER" id="PTHR47957:SF3">
    <property type="entry name" value="ATP-DEPENDENT HELICASE HRQ1"/>
    <property type="match status" value="1"/>
</dbReference>
<dbReference type="SUPFAM" id="SSF54236">
    <property type="entry name" value="Ubiquitin-like"/>
    <property type="match status" value="1"/>
</dbReference>
<evidence type="ECO:0000259" key="6">
    <source>
        <dbReference type="PROSITE" id="PS51194"/>
    </source>
</evidence>
<dbReference type="PROSITE" id="PS51194">
    <property type="entry name" value="HELICASE_CTER"/>
    <property type="match status" value="1"/>
</dbReference>
<dbReference type="SMART" id="SM00490">
    <property type="entry name" value="HELICc"/>
    <property type="match status" value="1"/>
</dbReference>
<evidence type="ECO:0000259" key="4">
    <source>
        <dbReference type="PROSITE" id="PS50053"/>
    </source>
</evidence>
<dbReference type="InterPro" id="IPR018973">
    <property type="entry name" value="MZB"/>
</dbReference>
<feature type="domain" description="Helicase ATP-binding" evidence="5">
    <location>
        <begin position="483"/>
        <end position="664"/>
    </location>
</feature>
<organism evidence="7 8">
    <name type="scientific">Castilleja foliolosa</name>
    <dbReference type="NCBI Taxonomy" id="1961234"/>
    <lineage>
        <taxon>Eukaryota</taxon>
        <taxon>Viridiplantae</taxon>
        <taxon>Streptophyta</taxon>
        <taxon>Embryophyta</taxon>
        <taxon>Tracheophyta</taxon>
        <taxon>Spermatophyta</taxon>
        <taxon>Magnoliopsida</taxon>
        <taxon>eudicotyledons</taxon>
        <taxon>Gunneridae</taxon>
        <taxon>Pentapetalae</taxon>
        <taxon>asterids</taxon>
        <taxon>lamiids</taxon>
        <taxon>Lamiales</taxon>
        <taxon>Orobanchaceae</taxon>
        <taxon>Pedicularideae</taxon>
        <taxon>Castillejinae</taxon>
        <taxon>Castilleja</taxon>
    </lineage>
</organism>
<evidence type="ECO:0000256" key="3">
    <source>
        <dbReference type="SAM" id="MobiDB-lite"/>
    </source>
</evidence>
<dbReference type="FunFam" id="3.40.50.300:FF:001137">
    <property type="entry name" value="DEAD/DEAH box helicase"/>
    <property type="match status" value="1"/>
</dbReference>
<feature type="domain" description="Ubiquitin-like" evidence="4">
    <location>
        <begin position="4"/>
        <end position="75"/>
    </location>
</feature>
<dbReference type="Pfam" id="PF00270">
    <property type="entry name" value="DEAD"/>
    <property type="match status" value="1"/>
</dbReference>
<accession>A0ABD3D6P9</accession>
<dbReference type="InterPro" id="IPR001650">
    <property type="entry name" value="Helicase_C-like"/>
</dbReference>
<evidence type="ECO:0000256" key="2">
    <source>
        <dbReference type="ARBA" id="ARBA00022840"/>
    </source>
</evidence>
<evidence type="ECO:0000313" key="7">
    <source>
        <dbReference type="EMBL" id="KAL3637913.1"/>
    </source>
</evidence>
<feature type="region of interest" description="Disordered" evidence="3">
    <location>
        <begin position="83"/>
        <end position="106"/>
    </location>
</feature>
<keyword evidence="1" id="KW-0547">Nucleotide-binding</keyword>
<feature type="domain" description="Helicase C-terminal" evidence="6">
    <location>
        <begin position="717"/>
        <end position="875"/>
    </location>
</feature>
<dbReference type="InterPro" id="IPR000626">
    <property type="entry name" value="Ubiquitin-like_dom"/>
</dbReference>
<dbReference type="Gene3D" id="3.40.50.300">
    <property type="entry name" value="P-loop containing nucleotide triphosphate hydrolases"/>
    <property type="match status" value="2"/>
</dbReference>
<reference evidence="8" key="1">
    <citation type="journal article" date="2024" name="IScience">
        <title>Strigolactones Initiate the Formation of Haustorium-like Structures in Castilleja.</title>
        <authorList>
            <person name="Buerger M."/>
            <person name="Peterson D."/>
            <person name="Chory J."/>
        </authorList>
    </citation>
    <scope>NUCLEOTIDE SEQUENCE [LARGE SCALE GENOMIC DNA]</scope>
</reference>
<dbReference type="CDD" id="cd17039">
    <property type="entry name" value="Ubl_ubiquitin_like"/>
    <property type="match status" value="1"/>
</dbReference>
<dbReference type="Pfam" id="PF09369">
    <property type="entry name" value="MZB"/>
    <property type="match status" value="1"/>
</dbReference>
<dbReference type="InterPro" id="IPR055227">
    <property type="entry name" value="HRQ1_WHD"/>
</dbReference>
<dbReference type="InterPro" id="IPR011545">
    <property type="entry name" value="DEAD/DEAH_box_helicase_dom"/>
</dbReference>
<gene>
    <name evidence="7" type="ORF">CASFOL_018361</name>
</gene>
<sequence>MDEREIEVRSLTGESIRVSIEANKTVQDLKLLLKHTFSPASYSPNFHLILKGVKLDLKSQISDYLIGAGDFLVVVPFVSKNKQNRHGVEASETPSESPNSKEKLENELAESAWSELMNDLSSYQDISNDQTQAEAEFVPVNSENKNAHNRTMKSKKELNNDKEKGTSYDVILSILQASGDNLFGEQIVTKFIEFMDCSSCLSNPATGLCVMRECNALSVSELDPCNSTLCLCPLWLKDLMRAFYFINVYSVCLQLWRKKITISALNSPLDQLHKVGFRPGIADLEHLSQLCPRVICIVNNELEATKLSDAIVVRRSSADKNDQHEDDLNTAAKRLPRSKIVNSMKKRETSLKAILSKAAKSLMFENGEETIKPFSLEDLRVFVKKADFTAAEMKLKRERKNSASSSSQSYEVQCHDTKPLLPGEMVEHLRSTVGTRGQVVHIEKISARNANYVEIPSQLSENVKSALNRAGITRLYSHQAESIQASLAGKNVIVATMTSSGKSLCYNIPVLEVLLHNPLACALYLFPTKALAQDQLRALSAITDGLDSSLNIGIYDGDTSQEDRLWLRDNARLLITNPDMLHVSVLPFHEQFRRILSNLRFVIIDEAHTYKGTFGCHAALIFRRLRRICSHVYSCDPSFIFSTATSSNPQEHAMELANLPAVELIKNDGSPSGLKLFMLWNPPLCLKTVWKRTKTSMEAKESSNKTVVAGRSSPILEVSYLFAEMVQHGLRCITFCKSRKLCELVLCYTREILHESAPHLVDKVYSYRGGYIAEDRRRIESDFFNGSICGIAATNALELGIDVGHIDVTLHLGFPGSIASLWQQAGRSGRREKPSLAIYVAFEGPLDQYFMNFPHKLFRGPIECCHVDPSNDQLMQQHLSCSANELPLSLIHDEKYFGPGLERAIMTLKNKGRLSTDMSRDGAARLWTYIGHEKSPSNIVNIRSIETERYKVIDETKNEVLEEIEESKAFFQVYEGAVYMNQGKTYLVKHLDLSSKIAWCKQADLKYYTKLRDFTDIHVIGGDIAYPVRITDDQLARTTAQINLCKVTTTFVGFRRIWRRSNQILDTLELSLPDQSYESQAVWIRVPQSVKKAVETSDYSFHGGLHAAAHALLNVVPLSIVVTRGVLLVRLNRQTVGSVPGSMVRLTVDHWFTVRIRTVNWPFLKSPQVSDTRAIDDYFYTFLGLRVVRLLVIGLAKSELPFIICNQSDLASECPNPHDNLYGPQRILLYDPHPGGTGILKKVHPLFTELLTAASNLLSSCHCSIESGCPNCIQNLACHEYNEVLHKDAAIMIIKGVLDAEKCNLNKNANTA</sequence>
<dbReference type="PROSITE" id="PS50053">
    <property type="entry name" value="UBIQUITIN_2"/>
    <property type="match status" value="1"/>
</dbReference>
<dbReference type="GO" id="GO:0005524">
    <property type="term" value="F:ATP binding"/>
    <property type="evidence" value="ECO:0007669"/>
    <property type="project" value="UniProtKB-KW"/>
</dbReference>
<dbReference type="InterPro" id="IPR027417">
    <property type="entry name" value="P-loop_NTPase"/>
</dbReference>
<proteinExistence type="predicted"/>
<dbReference type="CDD" id="cd17923">
    <property type="entry name" value="DEXHc_Hrq1-like"/>
    <property type="match status" value="1"/>
</dbReference>
<dbReference type="SUPFAM" id="SSF52540">
    <property type="entry name" value="P-loop containing nucleoside triphosphate hydrolases"/>
    <property type="match status" value="1"/>
</dbReference>
<dbReference type="Proteomes" id="UP001632038">
    <property type="component" value="Unassembled WGS sequence"/>
</dbReference>
<keyword evidence="2" id="KW-0067">ATP-binding</keyword>
<keyword evidence="8" id="KW-1185">Reference proteome</keyword>
<evidence type="ECO:0000259" key="5">
    <source>
        <dbReference type="PROSITE" id="PS51192"/>
    </source>
</evidence>
<dbReference type="Gene3D" id="3.10.20.90">
    <property type="entry name" value="Phosphatidylinositol 3-kinase Catalytic Subunit, Chain A, domain 1"/>
    <property type="match status" value="1"/>
</dbReference>
<name>A0ABD3D6P9_9LAMI</name>